<reference evidence="1" key="1">
    <citation type="submission" date="2019-10" db="EMBL/GenBank/DDBJ databases">
        <authorList>
            <consortium name="DOE Joint Genome Institute"/>
            <person name="Kuo A."/>
            <person name="Miyauchi S."/>
            <person name="Kiss E."/>
            <person name="Drula E."/>
            <person name="Kohler A."/>
            <person name="Sanchez-Garcia M."/>
            <person name="Andreopoulos B."/>
            <person name="Barry K.W."/>
            <person name="Bonito G."/>
            <person name="Buee M."/>
            <person name="Carver A."/>
            <person name="Chen C."/>
            <person name="Cichocki N."/>
            <person name="Clum A."/>
            <person name="Culley D."/>
            <person name="Crous P.W."/>
            <person name="Fauchery L."/>
            <person name="Girlanda M."/>
            <person name="Hayes R."/>
            <person name="Keri Z."/>
            <person name="Labutti K."/>
            <person name="Lipzen A."/>
            <person name="Lombard V."/>
            <person name="Magnuson J."/>
            <person name="Maillard F."/>
            <person name="Morin E."/>
            <person name="Murat C."/>
            <person name="Nolan M."/>
            <person name="Ohm R."/>
            <person name="Pangilinan J."/>
            <person name="Pereira M."/>
            <person name="Perotto S."/>
            <person name="Peter M."/>
            <person name="Riley R."/>
            <person name="Sitrit Y."/>
            <person name="Stielow B."/>
            <person name="Szollosi G."/>
            <person name="Zifcakova L."/>
            <person name="Stursova M."/>
            <person name="Spatafora J.W."/>
            <person name="Tedersoo L."/>
            <person name="Vaario L.-M."/>
            <person name="Yamada A."/>
            <person name="Yan M."/>
            <person name="Wang P."/>
            <person name="Xu J."/>
            <person name="Bruns T."/>
            <person name="Baldrian P."/>
            <person name="Vilgalys R."/>
            <person name="Henrissat B."/>
            <person name="Grigoriev I.V."/>
            <person name="Hibbett D."/>
            <person name="Nagy L.G."/>
            <person name="Martin F.M."/>
        </authorList>
    </citation>
    <scope>NUCLEOTIDE SEQUENCE</scope>
    <source>
        <strain evidence="1">P2</strain>
    </source>
</reference>
<accession>A0ACB6Z5Y0</accession>
<protein>
    <submittedName>
        <fullName evidence="1">Uncharacterized protein</fullName>
    </submittedName>
</protein>
<comment type="caution">
    <text evidence="1">The sequence shown here is derived from an EMBL/GenBank/DDBJ whole genome shotgun (WGS) entry which is preliminary data.</text>
</comment>
<sequence length="591" mass="67114">MGVRPMMRPRVTGTIDDGSIQSYKATPDAWGRYSRSCTELISGEFETKPSDTAKIPRTTSGTFPDLVFSDYIYEDGELKAVKEADEAEAWQNRGNTALVYARLLERRIFPVESFGGKDDFDASKTRVVYTALEPDPPTPGCLRHDTPSRTNDGTKVAWAKLSEDGYESDCVVLVVYSLKDESYKLTPCWNRSPAFIFFSEDDKYIYFTTGTEAHVKVFVLQVPASKLNSNKGLASPFKPTDEHTTSAIQHLFSGRLLYLQNSFMKPNDVHITRGLEQLPASYDFDVVLRAFGEMDGRPGGIRTEGRLSISERDGNISSITISGCGPWRLELFWVLTSPPQVDRDRAVAGASYGGYTIKYFFAPILRDRDKDVPGWIQSKPGFRFGLKALVCHDGIFDSQYGEYSTGEHYFFNRGFGGQSWKDKTRDQEVQPVESRPQVVYSQVDRPGGQGSSSPQGCWYCCLPHFATPPQQRQGVPSRLAIFPDENHWVLNHGNNPKWHYEICRWLNQTLNNRCTQNSERMFSSQTKDLDDEVADPLSKLRDFFLRVSSMPSTGTFTQLNTQIWTARAQREDTVSLRIVEEKWFIAFFYWQ</sequence>
<name>A0ACB6Z5Y0_THEGA</name>
<gene>
    <name evidence="1" type="ORF">BDM02DRAFT_3131284</name>
</gene>
<proteinExistence type="predicted"/>
<evidence type="ECO:0000313" key="2">
    <source>
        <dbReference type="Proteomes" id="UP000886501"/>
    </source>
</evidence>
<dbReference type="EMBL" id="MU118102">
    <property type="protein sequence ID" value="KAF9645140.1"/>
    <property type="molecule type" value="Genomic_DNA"/>
</dbReference>
<evidence type="ECO:0000313" key="1">
    <source>
        <dbReference type="EMBL" id="KAF9645140.1"/>
    </source>
</evidence>
<keyword evidence="2" id="KW-1185">Reference proteome</keyword>
<dbReference type="Proteomes" id="UP000886501">
    <property type="component" value="Unassembled WGS sequence"/>
</dbReference>
<organism evidence="1 2">
    <name type="scientific">Thelephora ganbajun</name>
    <name type="common">Ganba fungus</name>
    <dbReference type="NCBI Taxonomy" id="370292"/>
    <lineage>
        <taxon>Eukaryota</taxon>
        <taxon>Fungi</taxon>
        <taxon>Dikarya</taxon>
        <taxon>Basidiomycota</taxon>
        <taxon>Agaricomycotina</taxon>
        <taxon>Agaricomycetes</taxon>
        <taxon>Thelephorales</taxon>
        <taxon>Thelephoraceae</taxon>
        <taxon>Thelephora</taxon>
    </lineage>
</organism>
<reference evidence="1" key="2">
    <citation type="journal article" date="2020" name="Nat. Commun.">
        <title>Large-scale genome sequencing of mycorrhizal fungi provides insights into the early evolution of symbiotic traits.</title>
        <authorList>
            <person name="Miyauchi S."/>
            <person name="Kiss E."/>
            <person name="Kuo A."/>
            <person name="Drula E."/>
            <person name="Kohler A."/>
            <person name="Sanchez-Garcia M."/>
            <person name="Morin E."/>
            <person name="Andreopoulos B."/>
            <person name="Barry K.W."/>
            <person name="Bonito G."/>
            <person name="Buee M."/>
            <person name="Carver A."/>
            <person name="Chen C."/>
            <person name="Cichocki N."/>
            <person name="Clum A."/>
            <person name="Culley D."/>
            <person name="Crous P.W."/>
            <person name="Fauchery L."/>
            <person name="Girlanda M."/>
            <person name="Hayes R.D."/>
            <person name="Keri Z."/>
            <person name="LaButti K."/>
            <person name="Lipzen A."/>
            <person name="Lombard V."/>
            <person name="Magnuson J."/>
            <person name="Maillard F."/>
            <person name="Murat C."/>
            <person name="Nolan M."/>
            <person name="Ohm R.A."/>
            <person name="Pangilinan J."/>
            <person name="Pereira M.F."/>
            <person name="Perotto S."/>
            <person name="Peter M."/>
            <person name="Pfister S."/>
            <person name="Riley R."/>
            <person name="Sitrit Y."/>
            <person name="Stielow J.B."/>
            <person name="Szollosi G."/>
            <person name="Zifcakova L."/>
            <person name="Stursova M."/>
            <person name="Spatafora J.W."/>
            <person name="Tedersoo L."/>
            <person name="Vaario L.M."/>
            <person name="Yamada A."/>
            <person name="Yan M."/>
            <person name="Wang P."/>
            <person name="Xu J."/>
            <person name="Bruns T."/>
            <person name="Baldrian P."/>
            <person name="Vilgalys R."/>
            <person name="Dunand C."/>
            <person name="Henrissat B."/>
            <person name="Grigoriev I.V."/>
            <person name="Hibbett D."/>
            <person name="Nagy L.G."/>
            <person name="Martin F.M."/>
        </authorList>
    </citation>
    <scope>NUCLEOTIDE SEQUENCE</scope>
    <source>
        <strain evidence="1">P2</strain>
    </source>
</reference>